<reference evidence="1" key="1">
    <citation type="submission" date="2014-09" db="EMBL/GenBank/DDBJ databases">
        <authorList>
            <person name="Magalhaes I.L.F."/>
            <person name="Oliveira U."/>
            <person name="Santos F.R."/>
            <person name="Vidigal T.H.D.A."/>
            <person name="Brescovit A.D."/>
            <person name="Santos A.J."/>
        </authorList>
    </citation>
    <scope>NUCLEOTIDE SEQUENCE</scope>
    <source>
        <tissue evidence="1">Shoot tissue taken approximately 20 cm above the soil surface</tissue>
    </source>
</reference>
<reference evidence="1" key="2">
    <citation type="journal article" date="2015" name="Data Brief">
        <title>Shoot transcriptome of the giant reed, Arundo donax.</title>
        <authorList>
            <person name="Barrero R.A."/>
            <person name="Guerrero F.D."/>
            <person name="Moolhuijzen P."/>
            <person name="Goolsby J.A."/>
            <person name="Tidwell J."/>
            <person name="Bellgard S.E."/>
            <person name="Bellgard M.I."/>
        </authorList>
    </citation>
    <scope>NUCLEOTIDE SEQUENCE</scope>
    <source>
        <tissue evidence="1">Shoot tissue taken approximately 20 cm above the soil surface</tissue>
    </source>
</reference>
<dbReference type="EMBL" id="GBRH01262817">
    <property type="protein sequence ID" value="JAD35078.1"/>
    <property type="molecule type" value="Transcribed_RNA"/>
</dbReference>
<sequence>MWISLTTVSKHFTNQQSNNARI</sequence>
<dbReference type="AlphaFoldDB" id="A0A0A8ZBN5"/>
<name>A0A0A8ZBN5_ARUDO</name>
<proteinExistence type="predicted"/>
<protein>
    <submittedName>
        <fullName evidence="1">Uncharacterized protein</fullName>
    </submittedName>
</protein>
<accession>A0A0A8ZBN5</accession>
<organism evidence="1">
    <name type="scientific">Arundo donax</name>
    <name type="common">Giant reed</name>
    <name type="synonym">Donax arundinaceus</name>
    <dbReference type="NCBI Taxonomy" id="35708"/>
    <lineage>
        <taxon>Eukaryota</taxon>
        <taxon>Viridiplantae</taxon>
        <taxon>Streptophyta</taxon>
        <taxon>Embryophyta</taxon>
        <taxon>Tracheophyta</taxon>
        <taxon>Spermatophyta</taxon>
        <taxon>Magnoliopsida</taxon>
        <taxon>Liliopsida</taxon>
        <taxon>Poales</taxon>
        <taxon>Poaceae</taxon>
        <taxon>PACMAD clade</taxon>
        <taxon>Arundinoideae</taxon>
        <taxon>Arundineae</taxon>
        <taxon>Arundo</taxon>
    </lineage>
</organism>
<evidence type="ECO:0000313" key="1">
    <source>
        <dbReference type="EMBL" id="JAD35078.1"/>
    </source>
</evidence>